<dbReference type="Pfam" id="PF00584">
    <property type="entry name" value="SecE"/>
    <property type="match status" value="1"/>
</dbReference>
<comment type="subcellular location">
    <subcellularLocation>
        <location evidence="1">Endoplasmic reticulum membrane</location>
        <topology evidence="1">Single-pass membrane protein</topology>
    </subcellularLocation>
</comment>
<keyword evidence="7 10" id="KW-1133">Transmembrane helix</keyword>
<dbReference type="SUPFAM" id="SSF103456">
    <property type="entry name" value="Preprotein translocase SecE subunit"/>
    <property type="match status" value="1"/>
</dbReference>
<keyword evidence="5" id="KW-0256">Endoplasmic reticulum</keyword>
<dbReference type="GO" id="GO:0006605">
    <property type="term" value="P:protein targeting"/>
    <property type="evidence" value="ECO:0007669"/>
    <property type="project" value="InterPro"/>
</dbReference>
<dbReference type="GO" id="GO:0006886">
    <property type="term" value="P:intracellular protein transport"/>
    <property type="evidence" value="ECO:0007669"/>
    <property type="project" value="InterPro"/>
</dbReference>
<dbReference type="AlphaFoldDB" id="A0A0M0JRT6"/>
<keyword evidence="8" id="KW-0811">Translocation</keyword>
<keyword evidence="12" id="KW-1185">Reference proteome</keyword>
<evidence type="ECO:0000256" key="9">
    <source>
        <dbReference type="ARBA" id="ARBA00023136"/>
    </source>
</evidence>
<feature type="transmembrane region" description="Helical" evidence="10">
    <location>
        <begin position="39"/>
        <end position="61"/>
    </location>
</feature>
<dbReference type="GO" id="GO:0005789">
    <property type="term" value="C:endoplasmic reticulum membrane"/>
    <property type="evidence" value="ECO:0007669"/>
    <property type="project" value="UniProtKB-SubCell"/>
</dbReference>
<dbReference type="InterPro" id="IPR023391">
    <property type="entry name" value="Prot_translocase_SecE_dom_sf"/>
</dbReference>
<dbReference type="NCBIfam" id="TIGR00327">
    <property type="entry name" value="secE_euk_arch"/>
    <property type="match status" value="1"/>
</dbReference>
<keyword evidence="6" id="KW-0653">Protein transport</keyword>
<organism evidence="11 12">
    <name type="scientific">Chrysochromulina tobinii</name>
    <dbReference type="NCBI Taxonomy" id="1460289"/>
    <lineage>
        <taxon>Eukaryota</taxon>
        <taxon>Haptista</taxon>
        <taxon>Haptophyta</taxon>
        <taxon>Prymnesiophyceae</taxon>
        <taxon>Prymnesiales</taxon>
        <taxon>Chrysochromulinaceae</taxon>
        <taxon>Chrysochromulina</taxon>
    </lineage>
</organism>
<comment type="caution">
    <text evidence="11">The sequence shown here is derived from an EMBL/GenBank/DDBJ whole genome shotgun (WGS) entry which is preliminary data.</text>
</comment>
<evidence type="ECO:0000256" key="1">
    <source>
        <dbReference type="ARBA" id="ARBA00004389"/>
    </source>
</evidence>
<evidence type="ECO:0000256" key="3">
    <source>
        <dbReference type="ARBA" id="ARBA00022448"/>
    </source>
</evidence>
<protein>
    <submittedName>
        <fullName evidence="11">Protein transport protein sec61 gamma subunit</fullName>
    </submittedName>
</protein>
<proteinExistence type="inferred from homology"/>
<name>A0A0M0JRT6_9EUKA</name>
<evidence type="ECO:0000256" key="2">
    <source>
        <dbReference type="ARBA" id="ARBA00008274"/>
    </source>
</evidence>
<evidence type="ECO:0000313" key="12">
    <source>
        <dbReference type="Proteomes" id="UP000037460"/>
    </source>
</evidence>
<dbReference type="OrthoDB" id="2401875at2759"/>
<comment type="similarity">
    <text evidence="2">Belongs to the SecE/SEC61-gamma family.</text>
</comment>
<keyword evidence="3" id="KW-0813">Transport</keyword>
<dbReference type="InterPro" id="IPR001901">
    <property type="entry name" value="Translocase_SecE/Sec61-g"/>
</dbReference>
<dbReference type="GO" id="GO:0008320">
    <property type="term" value="F:protein transmembrane transporter activity"/>
    <property type="evidence" value="ECO:0007669"/>
    <property type="project" value="InterPro"/>
</dbReference>
<dbReference type="InterPro" id="IPR008158">
    <property type="entry name" value="Translocase_Sec61-g"/>
</dbReference>
<evidence type="ECO:0000256" key="10">
    <source>
        <dbReference type="SAM" id="Phobius"/>
    </source>
</evidence>
<evidence type="ECO:0000256" key="4">
    <source>
        <dbReference type="ARBA" id="ARBA00022692"/>
    </source>
</evidence>
<evidence type="ECO:0000256" key="7">
    <source>
        <dbReference type="ARBA" id="ARBA00022989"/>
    </source>
</evidence>
<sequence length="72" mass="8300">MLNSEAIEYVKKPTEEFIRDSWRLVKRCTKPDRQEFSKIAQATTIGFAIMGFIGFFVKLIFIPINNIIVGMS</sequence>
<accession>A0A0M0JRT6</accession>
<dbReference type="PANTHER" id="PTHR12309">
    <property type="entry name" value="SEC61 GAMMA SUBUNIT"/>
    <property type="match status" value="1"/>
</dbReference>
<evidence type="ECO:0000313" key="11">
    <source>
        <dbReference type="EMBL" id="KOO29210.1"/>
    </source>
</evidence>
<keyword evidence="4 10" id="KW-0812">Transmembrane</keyword>
<evidence type="ECO:0000256" key="8">
    <source>
        <dbReference type="ARBA" id="ARBA00023010"/>
    </source>
</evidence>
<dbReference type="HAMAP" id="MF_00422">
    <property type="entry name" value="SecE"/>
    <property type="match status" value="1"/>
</dbReference>
<keyword evidence="9 10" id="KW-0472">Membrane</keyword>
<reference evidence="12" key="1">
    <citation type="journal article" date="2015" name="PLoS Genet.">
        <title>Genome Sequence and Transcriptome Analyses of Chrysochromulina tobin: Metabolic Tools for Enhanced Algal Fitness in the Prominent Order Prymnesiales (Haptophyceae).</title>
        <authorList>
            <person name="Hovde B.T."/>
            <person name="Deodato C.R."/>
            <person name="Hunsperger H.M."/>
            <person name="Ryken S.A."/>
            <person name="Yost W."/>
            <person name="Jha R.K."/>
            <person name="Patterson J."/>
            <person name="Monnat R.J. Jr."/>
            <person name="Barlow S.B."/>
            <person name="Starkenburg S.R."/>
            <person name="Cattolico R.A."/>
        </authorList>
    </citation>
    <scope>NUCLEOTIDE SEQUENCE</scope>
    <source>
        <strain evidence="12">CCMP291</strain>
    </source>
</reference>
<evidence type="ECO:0000256" key="6">
    <source>
        <dbReference type="ARBA" id="ARBA00022927"/>
    </source>
</evidence>
<gene>
    <name evidence="11" type="ORF">Ctob_008141</name>
</gene>
<dbReference type="FunFam" id="1.20.5.820:FF:000001">
    <property type="entry name" value="Transport protein Sec61 subunit gamma"/>
    <property type="match status" value="1"/>
</dbReference>
<dbReference type="Proteomes" id="UP000037460">
    <property type="component" value="Unassembled WGS sequence"/>
</dbReference>
<dbReference type="Gene3D" id="1.20.5.820">
    <property type="entry name" value="Preprotein translocase SecE subunit"/>
    <property type="match status" value="1"/>
</dbReference>
<dbReference type="EMBL" id="JWZX01002448">
    <property type="protein sequence ID" value="KOO29210.1"/>
    <property type="molecule type" value="Genomic_DNA"/>
</dbReference>
<evidence type="ECO:0000256" key="5">
    <source>
        <dbReference type="ARBA" id="ARBA00022824"/>
    </source>
</evidence>